<keyword evidence="2" id="KW-0813">Transport</keyword>
<reference evidence="7 8" key="1">
    <citation type="submission" date="2016-10" db="EMBL/GenBank/DDBJ databases">
        <authorList>
            <person name="de Groot N.N."/>
        </authorList>
    </citation>
    <scope>NUCLEOTIDE SEQUENCE [LARGE SCALE GENOMIC DNA]</scope>
    <source>
        <strain evidence="7 8">ATCC 700224</strain>
    </source>
</reference>
<dbReference type="PANTHER" id="PTHR43820:SF3">
    <property type="entry name" value="BRANCHED-CHAIN AMINO ACID TRANSPORT SYSTEM,ATP-BINDING PROTEIN"/>
    <property type="match status" value="1"/>
</dbReference>
<evidence type="ECO:0000256" key="1">
    <source>
        <dbReference type="ARBA" id="ARBA00005417"/>
    </source>
</evidence>
<dbReference type="SMART" id="SM00382">
    <property type="entry name" value="AAA"/>
    <property type="match status" value="1"/>
</dbReference>
<dbReference type="GO" id="GO:0005524">
    <property type="term" value="F:ATP binding"/>
    <property type="evidence" value="ECO:0007669"/>
    <property type="project" value="UniProtKB-KW"/>
</dbReference>
<accession>A0A1G6ZX59</accession>
<dbReference type="PROSITE" id="PS50893">
    <property type="entry name" value="ABC_TRANSPORTER_2"/>
    <property type="match status" value="1"/>
</dbReference>
<dbReference type="PROSITE" id="PS00211">
    <property type="entry name" value="ABC_TRANSPORTER_1"/>
    <property type="match status" value="1"/>
</dbReference>
<comment type="similarity">
    <text evidence="1">Belongs to the ABC transporter superfamily.</text>
</comment>
<evidence type="ECO:0000313" key="7">
    <source>
        <dbReference type="EMBL" id="SDE06226.1"/>
    </source>
</evidence>
<dbReference type="OrthoDB" id="9775250at2"/>
<gene>
    <name evidence="7" type="ORF">SAMN05421720_10343</name>
</gene>
<dbReference type="RefSeq" id="WP_092783373.1">
    <property type="nucleotide sequence ID" value="NZ_FNAP01000003.1"/>
</dbReference>
<dbReference type="Pfam" id="PF00005">
    <property type="entry name" value="ABC_tran"/>
    <property type="match status" value="1"/>
</dbReference>
<sequence>MLQIEGLSSHYGRIQTLDGVDLSIGEGELVSLVGANGAGKTTLLRCVSGVQPVSAGRILFDGRDITRASSHRRVKLGIAQVPEGRQMFGPLSVEDNLRLGAFRRRGPKVADDLERMYTRFPILKEKRKQPAGTLSGGQQQMLAISRALMSHPRLLLLDEPSMGLAPLLVSEIFDTIRLLKDHGTTIFLVEQNAYAALGIATRGYVLETGRVVLADSGRALLENERVKTAYLGL</sequence>
<keyword evidence="3" id="KW-0547">Nucleotide-binding</keyword>
<proteinExistence type="inferred from homology"/>
<evidence type="ECO:0000313" key="8">
    <source>
        <dbReference type="Proteomes" id="UP000199412"/>
    </source>
</evidence>
<keyword evidence="8" id="KW-1185">Reference proteome</keyword>
<feature type="domain" description="ABC transporter" evidence="6">
    <location>
        <begin position="2"/>
        <end position="233"/>
    </location>
</feature>
<dbReference type="GO" id="GO:0015807">
    <property type="term" value="P:L-amino acid transport"/>
    <property type="evidence" value="ECO:0007669"/>
    <property type="project" value="TreeGrafter"/>
</dbReference>
<evidence type="ECO:0000256" key="3">
    <source>
        <dbReference type="ARBA" id="ARBA00022741"/>
    </source>
</evidence>
<evidence type="ECO:0000256" key="4">
    <source>
        <dbReference type="ARBA" id="ARBA00022840"/>
    </source>
</evidence>
<dbReference type="InterPro" id="IPR003439">
    <property type="entry name" value="ABC_transporter-like_ATP-bd"/>
</dbReference>
<organism evidence="7 8">
    <name type="scientific">Rhodospira trueperi</name>
    <dbReference type="NCBI Taxonomy" id="69960"/>
    <lineage>
        <taxon>Bacteria</taxon>
        <taxon>Pseudomonadati</taxon>
        <taxon>Pseudomonadota</taxon>
        <taxon>Alphaproteobacteria</taxon>
        <taxon>Rhodospirillales</taxon>
        <taxon>Rhodospirillaceae</taxon>
        <taxon>Rhodospira</taxon>
    </lineage>
</organism>
<name>A0A1G6ZX59_9PROT</name>
<dbReference type="InterPro" id="IPR003593">
    <property type="entry name" value="AAA+_ATPase"/>
</dbReference>
<dbReference type="EMBL" id="FNAP01000003">
    <property type="protein sequence ID" value="SDE06226.1"/>
    <property type="molecule type" value="Genomic_DNA"/>
</dbReference>
<dbReference type="Proteomes" id="UP000199412">
    <property type="component" value="Unassembled WGS sequence"/>
</dbReference>
<evidence type="ECO:0000259" key="6">
    <source>
        <dbReference type="PROSITE" id="PS50893"/>
    </source>
</evidence>
<keyword evidence="5" id="KW-0029">Amino-acid transport</keyword>
<evidence type="ECO:0000256" key="5">
    <source>
        <dbReference type="ARBA" id="ARBA00022970"/>
    </source>
</evidence>
<dbReference type="GO" id="GO:0016887">
    <property type="term" value="F:ATP hydrolysis activity"/>
    <property type="evidence" value="ECO:0007669"/>
    <property type="project" value="InterPro"/>
</dbReference>
<dbReference type="GO" id="GO:0015658">
    <property type="term" value="F:branched-chain amino acid transmembrane transporter activity"/>
    <property type="evidence" value="ECO:0007669"/>
    <property type="project" value="TreeGrafter"/>
</dbReference>
<dbReference type="InterPro" id="IPR052156">
    <property type="entry name" value="BCAA_Transport_ATP-bd_LivF"/>
</dbReference>
<dbReference type="STRING" id="69960.SAMN05421720_10343"/>
<dbReference type="AlphaFoldDB" id="A0A1G6ZX59"/>
<dbReference type="PANTHER" id="PTHR43820">
    <property type="entry name" value="HIGH-AFFINITY BRANCHED-CHAIN AMINO ACID TRANSPORT ATP-BINDING PROTEIN LIVF"/>
    <property type="match status" value="1"/>
</dbReference>
<protein>
    <submittedName>
        <fullName evidence="7">Branched-chain amino acid transport system ATP-binding protein</fullName>
    </submittedName>
</protein>
<evidence type="ECO:0000256" key="2">
    <source>
        <dbReference type="ARBA" id="ARBA00022448"/>
    </source>
</evidence>
<dbReference type="SUPFAM" id="SSF52540">
    <property type="entry name" value="P-loop containing nucleoside triphosphate hydrolases"/>
    <property type="match status" value="1"/>
</dbReference>
<dbReference type="CDD" id="cd03224">
    <property type="entry name" value="ABC_TM1139_LivF_branched"/>
    <property type="match status" value="1"/>
</dbReference>
<keyword evidence="4 7" id="KW-0067">ATP-binding</keyword>
<dbReference type="InterPro" id="IPR027417">
    <property type="entry name" value="P-loop_NTPase"/>
</dbReference>
<dbReference type="InterPro" id="IPR017871">
    <property type="entry name" value="ABC_transporter-like_CS"/>
</dbReference>
<dbReference type="Gene3D" id="3.40.50.300">
    <property type="entry name" value="P-loop containing nucleotide triphosphate hydrolases"/>
    <property type="match status" value="1"/>
</dbReference>